<accession>A0A8H5FKM6</accession>
<evidence type="ECO:0000313" key="1">
    <source>
        <dbReference type="EMBL" id="KAF5340092.1"/>
    </source>
</evidence>
<keyword evidence="2" id="KW-1185">Reference proteome</keyword>
<proteinExistence type="predicted"/>
<protein>
    <submittedName>
        <fullName evidence="1">Uncharacterized protein</fullName>
    </submittedName>
</protein>
<name>A0A8H5FKM6_9AGAR</name>
<gene>
    <name evidence="1" type="ORF">D9758_013174</name>
</gene>
<dbReference type="AlphaFoldDB" id="A0A8H5FKM6"/>
<dbReference type="EMBL" id="JAACJM010000179">
    <property type="protein sequence ID" value="KAF5340092.1"/>
    <property type="molecule type" value="Genomic_DNA"/>
</dbReference>
<evidence type="ECO:0000313" key="2">
    <source>
        <dbReference type="Proteomes" id="UP000559256"/>
    </source>
</evidence>
<dbReference type="Proteomes" id="UP000559256">
    <property type="component" value="Unassembled WGS sequence"/>
</dbReference>
<comment type="caution">
    <text evidence="1">The sequence shown here is derived from an EMBL/GenBank/DDBJ whole genome shotgun (WGS) entry which is preliminary data.</text>
</comment>
<organism evidence="1 2">
    <name type="scientific">Tetrapyrgos nigripes</name>
    <dbReference type="NCBI Taxonomy" id="182062"/>
    <lineage>
        <taxon>Eukaryota</taxon>
        <taxon>Fungi</taxon>
        <taxon>Dikarya</taxon>
        <taxon>Basidiomycota</taxon>
        <taxon>Agaricomycotina</taxon>
        <taxon>Agaricomycetes</taxon>
        <taxon>Agaricomycetidae</taxon>
        <taxon>Agaricales</taxon>
        <taxon>Marasmiineae</taxon>
        <taxon>Marasmiaceae</taxon>
        <taxon>Tetrapyrgos</taxon>
    </lineage>
</organism>
<reference evidence="1 2" key="1">
    <citation type="journal article" date="2020" name="ISME J.">
        <title>Uncovering the hidden diversity of litter-decomposition mechanisms in mushroom-forming fungi.</title>
        <authorList>
            <person name="Floudas D."/>
            <person name="Bentzer J."/>
            <person name="Ahren D."/>
            <person name="Johansson T."/>
            <person name="Persson P."/>
            <person name="Tunlid A."/>
        </authorList>
    </citation>
    <scope>NUCLEOTIDE SEQUENCE [LARGE SCALE GENOMIC DNA]</scope>
    <source>
        <strain evidence="1 2">CBS 291.85</strain>
    </source>
</reference>
<sequence>MQYRGKGQLRLRMMKTKTWLVSRWVGSNCATEIEQHSNLEMLSGIGVMQTEILELYKVNSLTINLRLDEDTFDLLLGHASVVKIGVQTSPFPDAVDGSRTFKAAAKRK</sequence>